<dbReference type="GO" id="GO:0016887">
    <property type="term" value="F:ATP hydrolysis activity"/>
    <property type="evidence" value="ECO:0007669"/>
    <property type="project" value="InterPro"/>
</dbReference>
<dbReference type="InterPro" id="IPR003593">
    <property type="entry name" value="AAA+_ATPase"/>
</dbReference>
<evidence type="ECO:0000256" key="2">
    <source>
        <dbReference type="ARBA" id="ARBA00022741"/>
    </source>
</evidence>
<evidence type="ECO:0000313" key="6">
    <source>
        <dbReference type="Proteomes" id="UP000245697"/>
    </source>
</evidence>
<keyword evidence="1" id="KW-0813">Transport</keyword>
<evidence type="ECO:0000256" key="3">
    <source>
        <dbReference type="ARBA" id="ARBA00022840"/>
    </source>
</evidence>
<evidence type="ECO:0000256" key="1">
    <source>
        <dbReference type="ARBA" id="ARBA00022448"/>
    </source>
</evidence>
<dbReference type="CDD" id="cd03230">
    <property type="entry name" value="ABC_DR_subfamily_A"/>
    <property type="match status" value="1"/>
</dbReference>
<dbReference type="Gene3D" id="3.40.50.300">
    <property type="entry name" value="P-loop containing nucleotide triphosphate hydrolases"/>
    <property type="match status" value="1"/>
</dbReference>
<dbReference type="InterPro" id="IPR051782">
    <property type="entry name" value="ABC_Transporter_VariousFunc"/>
</dbReference>
<keyword evidence="6" id="KW-1185">Reference proteome</keyword>
<dbReference type="EMBL" id="QGGR01000047">
    <property type="protein sequence ID" value="PWK29115.1"/>
    <property type="molecule type" value="Genomic_DNA"/>
</dbReference>
<dbReference type="OrthoDB" id="9804819at2"/>
<accession>A0A316EHX5</accession>
<dbReference type="PANTHER" id="PTHR42939">
    <property type="entry name" value="ABC TRANSPORTER ATP-BINDING PROTEIN ALBC-RELATED"/>
    <property type="match status" value="1"/>
</dbReference>
<dbReference type="SMART" id="SM00382">
    <property type="entry name" value="AAA"/>
    <property type="match status" value="1"/>
</dbReference>
<dbReference type="GO" id="GO:0005524">
    <property type="term" value="F:ATP binding"/>
    <property type="evidence" value="ECO:0007669"/>
    <property type="project" value="UniProtKB-KW"/>
</dbReference>
<dbReference type="PROSITE" id="PS50893">
    <property type="entry name" value="ABC_TRANSPORTER_2"/>
    <property type="match status" value="1"/>
</dbReference>
<dbReference type="SUPFAM" id="SSF52540">
    <property type="entry name" value="P-loop containing nucleoside triphosphate hydrolases"/>
    <property type="match status" value="1"/>
</dbReference>
<organism evidence="5 6">
    <name type="scientific">Actinoplanes xinjiangensis</name>
    <dbReference type="NCBI Taxonomy" id="512350"/>
    <lineage>
        <taxon>Bacteria</taxon>
        <taxon>Bacillati</taxon>
        <taxon>Actinomycetota</taxon>
        <taxon>Actinomycetes</taxon>
        <taxon>Micromonosporales</taxon>
        <taxon>Micromonosporaceae</taxon>
        <taxon>Actinoplanes</taxon>
    </lineage>
</organism>
<dbReference type="Proteomes" id="UP000245697">
    <property type="component" value="Unassembled WGS sequence"/>
</dbReference>
<dbReference type="InterPro" id="IPR003439">
    <property type="entry name" value="ABC_transporter-like_ATP-bd"/>
</dbReference>
<sequence length="296" mass="30923">MSTDRTVPALDVAGVSHSFGRRRALYDCSFTVPVGGVTALIGRNGAGKSTLLRAASGLLRPDGGEVRVLGEPVGDRSLPRIGYVAQQAPLYPMLTVAQTLALGRRLNPRWDAGYAQHLTDDAALPSTARVGTLAPGHRSRLALVMALAKRPELLLLDEPLASLDPVARTEVIGTLMADVAERGTTVLLSSHVVADIDGVCDHVVVLAEGRACLVGEVEPVLAGHLVAVGAGFEISTLDGAEVIEVRTAGRDAIALVRSAGPVPAGDLAWHRPTLEELLLGYLRAAGPELKREVSAA</sequence>
<dbReference type="AlphaFoldDB" id="A0A316EHX5"/>
<dbReference type="Pfam" id="PF00005">
    <property type="entry name" value="ABC_tran"/>
    <property type="match status" value="1"/>
</dbReference>
<evidence type="ECO:0000259" key="4">
    <source>
        <dbReference type="PROSITE" id="PS50893"/>
    </source>
</evidence>
<dbReference type="InterPro" id="IPR027417">
    <property type="entry name" value="P-loop_NTPase"/>
</dbReference>
<name>A0A316EHX5_9ACTN</name>
<feature type="domain" description="ABC transporter" evidence="4">
    <location>
        <begin position="10"/>
        <end position="233"/>
    </location>
</feature>
<protein>
    <submittedName>
        <fullName evidence="5">ABC-2 type transport system ATP-binding protein</fullName>
    </submittedName>
</protein>
<keyword evidence="3 5" id="KW-0067">ATP-binding</keyword>
<dbReference type="PANTHER" id="PTHR42939:SF1">
    <property type="entry name" value="ABC TRANSPORTER ATP-BINDING PROTEIN ALBC-RELATED"/>
    <property type="match status" value="1"/>
</dbReference>
<keyword evidence="2" id="KW-0547">Nucleotide-binding</keyword>
<proteinExistence type="predicted"/>
<comment type="caution">
    <text evidence="5">The sequence shown here is derived from an EMBL/GenBank/DDBJ whole genome shotgun (WGS) entry which is preliminary data.</text>
</comment>
<dbReference type="RefSeq" id="WP_109603050.1">
    <property type="nucleotide sequence ID" value="NZ_BONA01000110.1"/>
</dbReference>
<evidence type="ECO:0000313" key="5">
    <source>
        <dbReference type="EMBL" id="PWK29115.1"/>
    </source>
</evidence>
<reference evidence="5 6" key="1">
    <citation type="submission" date="2018-05" db="EMBL/GenBank/DDBJ databases">
        <title>Genomic Encyclopedia of Archaeal and Bacterial Type Strains, Phase II (KMG-II): from individual species to whole genera.</title>
        <authorList>
            <person name="Goeker M."/>
        </authorList>
    </citation>
    <scope>NUCLEOTIDE SEQUENCE [LARGE SCALE GENOMIC DNA]</scope>
    <source>
        <strain evidence="5 6">DSM 45184</strain>
    </source>
</reference>
<gene>
    <name evidence="5" type="ORF">BC793_14729</name>
</gene>